<organism evidence="1 2">
    <name type="scientific">Escherichia fergusonii</name>
    <dbReference type="NCBI Taxonomy" id="564"/>
    <lineage>
        <taxon>Bacteria</taxon>
        <taxon>Pseudomonadati</taxon>
        <taxon>Pseudomonadota</taxon>
        <taxon>Gammaproteobacteria</taxon>
        <taxon>Enterobacterales</taxon>
        <taxon>Enterobacteriaceae</taxon>
        <taxon>Escherichia</taxon>
    </lineage>
</organism>
<dbReference type="Gene3D" id="2.40.50.420">
    <property type="entry name" value="Envelope glycoprotein gp160, DUF2291, alpha/beta domain"/>
    <property type="match status" value="1"/>
</dbReference>
<protein>
    <submittedName>
        <fullName evidence="1">DUF2291 domain-containing protein</fullName>
    </submittedName>
</protein>
<name>A0A7W3ENV4_ESCFE</name>
<evidence type="ECO:0000313" key="1">
    <source>
        <dbReference type="EMBL" id="QLM99179.1"/>
    </source>
</evidence>
<dbReference type="SUPFAM" id="SSF141318">
    <property type="entry name" value="TM0957-like"/>
    <property type="match status" value="1"/>
</dbReference>
<reference evidence="1 2" key="1">
    <citation type="submission" date="2020-06" db="EMBL/GenBank/DDBJ databases">
        <title>REHAB project genomes.</title>
        <authorList>
            <person name="Shaw L.P."/>
        </authorList>
    </citation>
    <scope>NUCLEOTIDE SEQUENCE [LARGE SCALE GENOMIC DNA]</scope>
    <source>
        <strain evidence="1 2">RHB28-C13</strain>
    </source>
</reference>
<dbReference type="InterPro" id="IPR036215">
    <property type="entry name" value="TM0957-like_sf"/>
</dbReference>
<gene>
    <name evidence="1" type="ORF">HVY52_04915</name>
</gene>
<dbReference type="InterPro" id="IPR014582">
    <property type="entry name" value="UCP033535_lipo"/>
</dbReference>
<accession>A0A7W3ENV4</accession>
<dbReference type="Gene3D" id="1.10.10.1260">
    <property type="entry name" value="Envelope glycoprotein gp160, DUF2291, helical domain"/>
    <property type="match status" value="1"/>
</dbReference>
<dbReference type="Proteomes" id="UP000510927">
    <property type="component" value="Chromosome"/>
</dbReference>
<proteinExistence type="predicted"/>
<dbReference type="AlphaFoldDB" id="A0A7W3ENV4"/>
<evidence type="ECO:0000313" key="2">
    <source>
        <dbReference type="Proteomes" id="UP000510927"/>
    </source>
</evidence>
<dbReference type="Pfam" id="PF10054">
    <property type="entry name" value="DUF2291"/>
    <property type="match status" value="1"/>
</dbReference>
<sequence>MLDPDRAIDKNKRLAVDNKATNEQFSSHIVILFITLRRSNPPVLTVCEVNIMSGVSALASQHSRRRARRFTVIGIVIVAVFIAMAADTKVVKISEQQTEKEGVFSAEIYGDKTFPGVKSSIESRAVDATQLAEALKTNQPEAVKKYGVGSTLPVIPVRFEGQVGEGKSGIYNIHVEGFPEDVRLRLQTGPVLTGTELRDATGEIHFGDFTNQIEYQNAGAALNRTLKNTLLDKLDRETLPGKNITVVGVFRLLTPGNWLVVPVSLEAK</sequence>
<dbReference type="EMBL" id="CP055675">
    <property type="protein sequence ID" value="QLM99179.1"/>
    <property type="molecule type" value="Genomic_DNA"/>
</dbReference>